<dbReference type="Gene3D" id="3.40.50.620">
    <property type="entry name" value="HUPs"/>
    <property type="match status" value="1"/>
</dbReference>
<protein>
    <recommendedName>
        <fullName evidence="3">Asparagine synthetase domain-containing protein</fullName>
    </recommendedName>
</protein>
<reference evidence="1 2" key="1">
    <citation type="submission" date="2017-05" db="EMBL/GenBank/DDBJ databases">
        <title>Genomic insights into alkan degradation activity of Oleiphilus messinensis.</title>
        <authorList>
            <person name="Kozyavkin S.A."/>
            <person name="Slesarev A.I."/>
            <person name="Golyshin P.N."/>
            <person name="Korzhenkov A."/>
            <person name="Golyshina O.N."/>
            <person name="Toshchakov S.V."/>
        </authorList>
    </citation>
    <scope>NUCLEOTIDE SEQUENCE [LARGE SCALE GENOMIC DNA]</scope>
    <source>
        <strain evidence="1 2">ME102</strain>
    </source>
</reference>
<dbReference type="EMBL" id="CP021425">
    <property type="protein sequence ID" value="ARU55224.1"/>
    <property type="molecule type" value="Genomic_DNA"/>
</dbReference>
<accession>A0A1Y0I710</accession>
<dbReference type="SUPFAM" id="SSF52402">
    <property type="entry name" value="Adenine nucleotide alpha hydrolases-like"/>
    <property type="match status" value="1"/>
</dbReference>
<dbReference type="Proteomes" id="UP000196027">
    <property type="component" value="Chromosome"/>
</dbReference>
<dbReference type="RefSeq" id="WP_087460351.1">
    <property type="nucleotide sequence ID" value="NZ_CP021425.1"/>
</dbReference>
<keyword evidence="2" id="KW-1185">Reference proteome</keyword>
<evidence type="ECO:0008006" key="3">
    <source>
        <dbReference type="Google" id="ProtNLM"/>
    </source>
</evidence>
<evidence type="ECO:0000313" key="1">
    <source>
        <dbReference type="EMBL" id="ARU55224.1"/>
    </source>
</evidence>
<organism evidence="1 2">
    <name type="scientific">Oleiphilus messinensis</name>
    <dbReference type="NCBI Taxonomy" id="141451"/>
    <lineage>
        <taxon>Bacteria</taxon>
        <taxon>Pseudomonadati</taxon>
        <taxon>Pseudomonadota</taxon>
        <taxon>Gammaproteobacteria</taxon>
        <taxon>Oceanospirillales</taxon>
        <taxon>Oleiphilaceae</taxon>
        <taxon>Oleiphilus</taxon>
    </lineage>
</organism>
<dbReference type="KEGG" id="ome:OLMES_1139"/>
<evidence type="ECO:0000313" key="2">
    <source>
        <dbReference type="Proteomes" id="UP000196027"/>
    </source>
</evidence>
<dbReference type="OrthoDB" id="6287162at2"/>
<dbReference type="InterPro" id="IPR014729">
    <property type="entry name" value="Rossmann-like_a/b/a_fold"/>
</dbReference>
<sequence>MATAFFEFQFQSRMAKQGMEAKASAFIGKVRPAGNEGSARTYAIANMKIYIWGDPAQQDQDQQIVKNIRLNTYKSYFGRSWLVYHEIDNRIDAALDRLGLFPIISLWQKGRYLLGSSAQQIRSSGATELSLNPDALGQLLAYGQLLDNQSGLAGAQHHAPGTLISINTFGVLTSRTTPSDDLFRHQTSSFDSALDAIVEAVKKSANASSAPLISLSGGLDSRLILAALQCTGNKAIGLSYGHPKSADVRIANELARSCKFPIFRSQQTKDSNSCGHLTWDTIQRIADLGGGELAVHHAHSLLDRSLLEQSAGRTLLTGTGAETFRAFYFDRGVPGMSVLAIPAFRKQLNARGRRYVFEEYAKTAAPLVAALPGIAEQLGSVRDRAIDNCFNLDLSVANCLNLFYLRYRLPRMVVNGQLALDQHYDRSHPFLDGDVLKQLINLPVRYHLGSGFHLRAINRLSPRLAGIDWDKTNAPLNRGLSFSARYPGLISRLGLTPRWGKANLPMFEYGPWAKTLGPSVLHSALSFLGISGQDQVKATQTLMASPNYHQTMGFCAVWFALLDKTPPHCKDNSRAIA</sequence>
<dbReference type="AlphaFoldDB" id="A0A1Y0I710"/>
<proteinExistence type="predicted"/>
<name>A0A1Y0I710_9GAMM</name>
<gene>
    <name evidence="1" type="ORF">OLMES_1139</name>
</gene>